<gene>
    <name evidence="2" type="ORF">CRP01_01390</name>
</gene>
<keyword evidence="3" id="KW-1185">Reference proteome</keyword>
<evidence type="ECO:0000313" key="2">
    <source>
        <dbReference type="EMBL" id="PHN08593.1"/>
    </source>
</evidence>
<proteinExistence type="predicted"/>
<organism evidence="2 3">
    <name type="scientific">Flavilitoribacter nigricans (strain ATCC 23147 / DSM 23189 / NBRC 102662 / NCIMB 1420 / SS-2)</name>
    <name type="common">Lewinella nigricans</name>
    <dbReference type="NCBI Taxonomy" id="1122177"/>
    <lineage>
        <taxon>Bacteria</taxon>
        <taxon>Pseudomonadati</taxon>
        <taxon>Bacteroidota</taxon>
        <taxon>Saprospiria</taxon>
        <taxon>Saprospirales</taxon>
        <taxon>Lewinellaceae</taxon>
        <taxon>Flavilitoribacter</taxon>
    </lineage>
</organism>
<dbReference type="AlphaFoldDB" id="A0A2D0NLH2"/>
<dbReference type="EMBL" id="PDUD01000001">
    <property type="protein sequence ID" value="PHN08593.1"/>
    <property type="molecule type" value="Genomic_DNA"/>
</dbReference>
<dbReference type="OrthoDB" id="9816564at2"/>
<dbReference type="InterPro" id="IPR028098">
    <property type="entry name" value="Glyco_trans_4-like_N"/>
</dbReference>
<evidence type="ECO:0000259" key="1">
    <source>
        <dbReference type="Pfam" id="PF13439"/>
    </source>
</evidence>
<name>A0A2D0NLH2_FLAN2</name>
<evidence type="ECO:0000313" key="3">
    <source>
        <dbReference type="Proteomes" id="UP000223913"/>
    </source>
</evidence>
<comment type="caution">
    <text evidence="2">The sequence shown here is derived from an EMBL/GenBank/DDBJ whole genome shotgun (WGS) entry which is preliminary data.</text>
</comment>
<dbReference type="Pfam" id="PF13439">
    <property type="entry name" value="Glyco_transf_4"/>
    <property type="match status" value="1"/>
</dbReference>
<feature type="domain" description="Glycosyltransferase subfamily 4-like N-terminal" evidence="1">
    <location>
        <begin position="15"/>
        <end position="174"/>
    </location>
</feature>
<dbReference type="SUPFAM" id="SSF53756">
    <property type="entry name" value="UDP-Glycosyltransferase/glycogen phosphorylase"/>
    <property type="match status" value="1"/>
</dbReference>
<accession>A0A2D0NLH2</accession>
<dbReference type="Proteomes" id="UP000223913">
    <property type="component" value="Unassembled WGS sequence"/>
</dbReference>
<dbReference type="GO" id="GO:0016757">
    <property type="term" value="F:glycosyltransferase activity"/>
    <property type="evidence" value="ECO:0007669"/>
    <property type="project" value="UniProtKB-ARBA"/>
</dbReference>
<reference evidence="2 3" key="1">
    <citation type="submission" date="2017-10" db="EMBL/GenBank/DDBJ databases">
        <title>The draft genome sequence of Lewinella nigricans NBRC 102662.</title>
        <authorList>
            <person name="Wang K."/>
        </authorList>
    </citation>
    <scope>NUCLEOTIDE SEQUENCE [LARGE SCALE GENOMIC DNA]</scope>
    <source>
        <strain evidence="2 3">NBRC 102662</strain>
    </source>
</reference>
<dbReference type="RefSeq" id="WP_099148183.1">
    <property type="nucleotide sequence ID" value="NZ_PDUD01000001.1"/>
</dbReference>
<protein>
    <recommendedName>
        <fullName evidence="1">Glycosyltransferase subfamily 4-like N-terminal domain-containing protein</fullName>
    </recommendedName>
</protein>
<sequence>MKILLVSWSILPRPGGSSIIVENLAQNFQPEELVVFGGRGLWQKPLSRIAGMPKFIYFFSEFNILGRGDRFFAGLRKWRFRSLVEKIKSVIREERIDQVIGVFPDALYCEAAARAALELGVPFSAYFHNTYLDNAAIRDPRAESIQNFIFEQSQHIFVMSKGMQELFQDNYGLTKVSPLVHTHQQLPEQEPEIATFPPDKEHFRLVAIGNFNESNIEATVRLARAISQDTRFSLDLYTHVPALLLRQRGLHPDWYNHRGFIAPGSVHGALQDYDICVLTHGFTGGYGETEYRTIFPTRTIPLLLSGKPILAHSPPGSFLNDFIRENQCAELVDQPEAEAIIRGLEKIINDPDHRSQLVRAASQTAVQFYGPEVVKKLKNTLQEKVRPV</sequence>
<dbReference type="Gene3D" id="3.40.50.2000">
    <property type="entry name" value="Glycogen Phosphorylase B"/>
    <property type="match status" value="2"/>
</dbReference>